<gene>
    <name evidence="8" type="ORF">AC477_03995</name>
</gene>
<feature type="domain" description="TFIIS-type" evidence="7">
    <location>
        <begin position="72"/>
        <end position="112"/>
    </location>
</feature>
<evidence type="ECO:0000256" key="2">
    <source>
        <dbReference type="ARBA" id="ARBA00022771"/>
    </source>
</evidence>
<dbReference type="Proteomes" id="UP000037237">
    <property type="component" value="Unassembled WGS sequence"/>
</dbReference>
<keyword evidence="4" id="KW-0804">Transcription</keyword>
<dbReference type="GO" id="GO:0003676">
    <property type="term" value="F:nucleic acid binding"/>
    <property type="evidence" value="ECO:0007669"/>
    <property type="project" value="InterPro"/>
</dbReference>
<dbReference type="PROSITE" id="PS51133">
    <property type="entry name" value="ZF_TFIIS_2"/>
    <property type="match status" value="1"/>
</dbReference>
<dbReference type="GO" id="GO:0006351">
    <property type="term" value="P:DNA-templated transcription"/>
    <property type="evidence" value="ECO:0007669"/>
    <property type="project" value="InterPro"/>
</dbReference>
<feature type="binding site" evidence="5">
    <location>
        <position position="23"/>
    </location>
    <ligand>
        <name>Zn(2+)</name>
        <dbReference type="ChEBI" id="CHEBI:29105"/>
        <label>1</label>
    </ligand>
</feature>
<evidence type="ECO:0000313" key="8">
    <source>
        <dbReference type="EMBL" id="KON31672.1"/>
    </source>
</evidence>
<feature type="binding site" evidence="5">
    <location>
        <position position="76"/>
    </location>
    <ligand>
        <name>Zn(2+)</name>
        <dbReference type="ChEBI" id="CHEBI:29105"/>
        <label>2</label>
    </ligand>
</feature>
<name>A0A0M0BSV1_9ARCH</name>
<feature type="binding site" evidence="5">
    <location>
        <position position="7"/>
    </location>
    <ligand>
        <name>Zn(2+)</name>
        <dbReference type="ChEBI" id="CHEBI:29105"/>
        <label>1</label>
    </ligand>
</feature>
<feature type="binding site" evidence="5">
    <location>
        <position position="104"/>
    </location>
    <ligand>
        <name>Zn(2+)</name>
        <dbReference type="ChEBI" id="CHEBI:29105"/>
        <label>2</label>
    </ligand>
</feature>
<dbReference type="GO" id="GO:0008270">
    <property type="term" value="F:zinc ion binding"/>
    <property type="evidence" value="ECO:0007669"/>
    <property type="project" value="UniProtKB-KW"/>
</dbReference>
<feature type="binding site" evidence="5">
    <location>
        <position position="79"/>
    </location>
    <ligand>
        <name>Zn(2+)</name>
        <dbReference type="ChEBI" id="CHEBI:29105"/>
        <label>2</label>
    </ligand>
</feature>
<dbReference type="PANTHER" id="PTHR11239:SF12">
    <property type="entry name" value="DNA-DIRECTED RNA POLYMERASE III SUBUNIT RPC10"/>
    <property type="match status" value="1"/>
</dbReference>
<feature type="binding site" evidence="5">
    <location>
        <position position="26"/>
    </location>
    <ligand>
        <name>Zn(2+)</name>
        <dbReference type="ChEBI" id="CHEBI:29105"/>
        <label>1</label>
    </ligand>
</feature>
<comment type="similarity">
    <text evidence="4">Belongs to the archaeal rpoM/eukaryotic RPA12/RPB9/RPC11 RNA polymerase family.</text>
</comment>
<organism evidence="8 9">
    <name type="scientific">miscellaneous Crenarchaeota group-1 archaeon SG8-32-1</name>
    <dbReference type="NCBI Taxonomy" id="1685124"/>
    <lineage>
        <taxon>Archaea</taxon>
        <taxon>Candidatus Bathyarchaeota</taxon>
        <taxon>MCG-1</taxon>
    </lineage>
</organism>
<dbReference type="InterPro" id="IPR012164">
    <property type="entry name" value="Rpa12/Rpb9/Rpc10/TFS"/>
</dbReference>
<feature type="binding site" evidence="5">
    <location>
        <position position="4"/>
    </location>
    <ligand>
        <name>Zn(2+)</name>
        <dbReference type="ChEBI" id="CHEBI:29105"/>
        <label>1</label>
    </ligand>
</feature>
<dbReference type="GO" id="GO:0003899">
    <property type="term" value="F:DNA-directed RNA polymerase activity"/>
    <property type="evidence" value="ECO:0007669"/>
    <property type="project" value="InterPro"/>
</dbReference>
<dbReference type="PIRSF" id="PIRSF005586">
    <property type="entry name" value="RNApol_RpoM"/>
    <property type="match status" value="1"/>
</dbReference>
<dbReference type="SUPFAM" id="SSF57783">
    <property type="entry name" value="Zinc beta-ribbon"/>
    <property type="match status" value="1"/>
</dbReference>
<keyword evidence="1 5" id="KW-0479">Metal-binding</keyword>
<evidence type="ECO:0000256" key="6">
    <source>
        <dbReference type="PIRSR" id="PIRSR005586-2"/>
    </source>
</evidence>
<evidence type="ECO:0000256" key="1">
    <source>
        <dbReference type="ARBA" id="ARBA00022723"/>
    </source>
</evidence>
<feature type="zinc finger region" description="C4-type" evidence="6">
    <location>
        <begin position="4"/>
        <end position="26"/>
    </location>
</feature>
<reference evidence="8 9" key="1">
    <citation type="submission" date="2015-06" db="EMBL/GenBank/DDBJ databases">
        <title>New insights into the roles of widespread benthic archaea in carbon and nitrogen cycling.</title>
        <authorList>
            <person name="Lazar C.S."/>
            <person name="Baker B.J."/>
            <person name="Seitz K.W."/>
            <person name="Hyde A.S."/>
            <person name="Dick G.J."/>
            <person name="Hinrichs K.-U."/>
            <person name="Teske A.P."/>
        </authorList>
    </citation>
    <scope>NUCLEOTIDE SEQUENCE [LARGE SCALE GENOMIC DNA]</scope>
    <source>
        <strain evidence="8">SG8-32-1</strain>
    </source>
</reference>
<evidence type="ECO:0000256" key="3">
    <source>
        <dbReference type="ARBA" id="ARBA00022833"/>
    </source>
</evidence>
<evidence type="ECO:0000256" key="5">
    <source>
        <dbReference type="PIRSR" id="PIRSR005586-1"/>
    </source>
</evidence>
<evidence type="ECO:0000256" key="4">
    <source>
        <dbReference type="PIRNR" id="PIRNR005586"/>
    </source>
</evidence>
<evidence type="ECO:0000259" key="7">
    <source>
        <dbReference type="PROSITE" id="PS51133"/>
    </source>
</evidence>
<proteinExistence type="inferred from homology"/>
<dbReference type="Gene3D" id="2.20.25.10">
    <property type="match status" value="1"/>
</dbReference>
<dbReference type="SMART" id="SM00440">
    <property type="entry name" value="ZnF_C2C2"/>
    <property type="match status" value="1"/>
</dbReference>
<sequence>MEFCSNCGTRLVYNPRGKLQLYCSKCKKKFETSAEKVSIDKSGSLTKSKKTENQGIVVLDKKTLKLRTLPRVDAECYKCNGKKAETWNLNIGSEDNSQATFFRCVSCGHTWRQTE</sequence>
<dbReference type="Pfam" id="PF01096">
    <property type="entry name" value="Zn_ribbon_TFIIS"/>
    <property type="match status" value="1"/>
</dbReference>
<feature type="binding site" evidence="5">
    <location>
        <position position="107"/>
    </location>
    <ligand>
        <name>Zn(2+)</name>
        <dbReference type="ChEBI" id="CHEBI:29105"/>
        <label>2</label>
    </ligand>
</feature>
<protein>
    <recommendedName>
        <fullName evidence="7">TFIIS-type domain-containing protein</fullName>
    </recommendedName>
</protein>
<comment type="caution">
    <text evidence="8">The sequence shown here is derived from an EMBL/GenBank/DDBJ whole genome shotgun (WGS) entry which is preliminary data.</text>
</comment>
<dbReference type="PANTHER" id="PTHR11239">
    <property type="entry name" value="DNA-DIRECTED RNA POLYMERASE"/>
    <property type="match status" value="1"/>
</dbReference>
<dbReference type="InterPro" id="IPR001222">
    <property type="entry name" value="Znf_TFIIS"/>
</dbReference>
<dbReference type="AlphaFoldDB" id="A0A0M0BSV1"/>
<accession>A0A0M0BSV1</accession>
<keyword evidence="2 6" id="KW-0863">Zinc-finger</keyword>
<dbReference type="EMBL" id="LFWU01000094">
    <property type="protein sequence ID" value="KON31672.1"/>
    <property type="molecule type" value="Genomic_DNA"/>
</dbReference>
<keyword evidence="3 5" id="KW-0862">Zinc</keyword>
<evidence type="ECO:0000313" key="9">
    <source>
        <dbReference type="Proteomes" id="UP000037237"/>
    </source>
</evidence>